<dbReference type="EMBL" id="FCOL02000012">
    <property type="protein sequence ID" value="SAL57662.1"/>
    <property type="molecule type" value="Genomic_DNA"/>
</dbReference>
<reference evidence="1" key="1">
    <citation type="submission" date="2016-01" db="EMBL/GenBank/DDBJ databases">
        <authorList>
            <person name="Peeters C."/>
        </authorList>
    </citation>
    <scope>NUCLEOTIDE SEQUENCE [LARGE SCALE GENOMIC DNA]</scope>
    <source>
        <strain evidence="1">LMG 22937</strain>
    </source>
</reference>
<organism evidence="1 2">
    <name type="scientific">Caballeronia terrestris</name>
    <dbReference type="NCBI Taxonomy" id="1226301"/>
    <lineage>
        <taxon>Bacteria</taxon>
        <taxon>Pseudomonadati</taxon>
        <taxon>Pseudomonadota</taxon>
        <taxon>Betaproteobacteria</taxon>
        <taxon>Burkholderiales</taxon>
        <taxon>Burkholderiaceae</taxon>
        <taxon>Caballeronia</taxon>
    </lineage>
</organism>
<dbReference type="Proteomes" id="UP000054925">
    <property type="component" value="Unassembled WGS sequence"/>
</dbReference>
<dbReference type="AlphaFoldDB" id="A0A158ILZ4"/>
<comment type="caution">
    <text evidence="1">The sequence shown here is derived from an EMBL/GenBank/DDBJ whole genome shotgun (WGS) entry which is preliminary data.</text>
</comment>
<dbReference type="RefSeq" id="WP_087656677.1">
    <property type="nucleotide sequence ID" value="NZ_FCOL02000012.1"/>
</dbReference>
<name>A0A158ILZ4_9BURK</name>
<sequence>MPHRYPILEKIAFTLFTLSAVVDATYISYEKSPNFRDNIHEIIRIGEEMSRLYPAEVDPWMQIAIS</sequence>
<gene>
    <name evidence="1" type="ORF">AWB67_02661</name>
</gene>
<keyword evidence="2" id="KW-1185">Reference proteome</keyword>
<dbReference type="OrthoDB" id="9009429at2"/>
<proteinExistence type="predicted"/>
<accession>A0A158ILZ4</accession>
<protein>
    <submittedName>
        <fullName evidence="1">Uncharacterized protein</fullName>
    </submittedName>
</protein>
<evidence type="ECO:0000313" key="2">
    <source>
        <dbReference type="Proteomes" id="UP000054925"/>
    </source>
</evidence>
<evidence type="ECO:0000313" key="1">
    <source>
        <dbReference type="EMBL" id="SAL57662.1"/>
    </source>
</evidence>